<feature type="region of interest" description="Disordered" evidence="16">
    <location>
        <begin position="1"/>
        <end position="26"/>
    </location>
</feature>
<dbReference type="InterPro" id="IPR002146">
    <property type="entry name" value="ATP_synth_b/b'su_bac/chlpt"/>
</dbReference>
<evidence type="ECO:0000256" key="1">
    <source>
        <dbReference type="ARBA" id="ARBA00005513"/>
    </source>
</evidence>
<dbReference type="Proteomes" id="UP001597216">
    <property type="component" value="Unassembled WGS sequence"/>
</dbReference>
<evidence type="ECO:0000256" key="12">
    <source>
        <dbReference type="ARBA" id="ARBA00037847"/>
    </source>
</evidence>
<feature type="coiled-coil region" evidence="15">
    <location>
        <begin position="80"/>
        <end position="151"/>
    </location>
</feature>
<keyword evidence="4 13" id="KW-0812">Transmembrane</keyword>
<keyword evidence="15" id="KW-0175">Coiled coil</keyword>
<accession>A0ABW3T4K0</accession>
<comment type="subcellular location">
    <subcellularLocation>
        <location evidence="13">Cell membrane</location>
        <topology evidence="13">Single-pass membrane protein</topology>
    </subcellularLocation>
    <subcellularLocation>
        <location evidence="12">Endomembrane system</location>
        <topology evidence="12">Single-pass membrane protein</topology>
    </subcellularLocation>
</comment>
<comment type="function">
    <text evidence="10 13">F(1)F(0) ATP synthase produces ATP from ADP in the presence of a proton or sodium gradient. F-type ATPases consist of two structural domains, F(1) containing the extramembraneous catalytic core and F(0) containing the membrane proton channel, linked together by a central stalk and a peripheral stalk. During catalysis, ATP synthesis in the catalytic domain of F(1) is coupled via a rotary mechanism of the central stalk subunits to proton translocation.</text>
</comment>
<evidence type="ECO:0000256" key="7">
    <source>
        <dbReference type="ARBA" id="ARBA00023065"/>
    </source>
</evidence>
<reference evidence="18" key="1">
    <citation type="journal article" date="2019" name="Int. J. Syst. Evol. Microbiol.">
        <title>The Global Catalogue of Microorganisms (GCM) 10K type strain sequencing project: providing services to taxonomists for standard genome sequencing and annotation.</title>
        <authorList>
            <consortium name="The Broad Institute Genomics Platform"/>
            <consortium name="The Broad Institute Genome Sequencing Center for Infectious Disease"/>
            <person name="Wu L."/>
            <person name="Ma J."/>
        </authorList>
    </citation>
    <scope>NUCLEOTIDE SEQUENCE [LARGE SCALE GENOMIC DNA]</scope>
    <source>
        <strain evidence="18">CCUG 55074</strain>
    </source>
</reference>
<sequence length="190" mass="19890">MAAEPTTQPADTAPAHAGASTEAAEHGGGGLPQFKFEYWGGQIVWLLLIFTVLYVLLAKVFTPRIRKIMDTRAETIASAVEQAKSVQAQADAQAADAKAEIDQARAQARAVAAEAKAKANAEMAQRQAAEDERLAGELAKAEERIRGLRDAAMSNVEGIAVETAQAIVEHLTGDKVTAAQVKAATAQGAA</sequence>
<evidence type="ECO:0000256" key="15">
    <source>
        <dbReference type="SAM" id="Coils"/>
    </source>
</evidence>
<keyword evidence="2 13" id="KW-0813">Transport</keyword>
<dbReference type="Pfam" id="PF00430">
    <property type="entry name" value="ATP-synt_B"/>
    <property type="match status" value="1"/>
</dbReference>
<evidence type="ECO:0000256" key="3">
    <source>
        <dbReference type="ARBA" id="ARBA00022547"/>
    </source>
</evidence>
<feature type="compositionally biased region" description="Polar residues" evidence="16">
    <location>
        <begin position="1"/>
        <end position="10"/>
    </location>
</feature>
<evidence type="ECO:0000256" key="11">
    <source>
        <dbReference type="ARBA" id="ARBA00025614"/>
    </source>
</evidence>
<keyword evidence="5 13" id="KW-0375">Hydrogen ion transport</keyword>
<dbReference type="InterPro" id="IPR050059">
    <property type="entry name" value="ATP_synthase_B_chain"/>
</dbReference>
<evidence type="ECO:0000256" key="14">
    <source>
        <dbReference type="RuleBase" id="RU003848"/>
    </source>
</evidence>
<evidence type="ECO:0000313" key="17">
    <source>
        <dbReference type="EMBL" id="MFD1191758.1"/>
    </source>
</evidence>
<evidence type="ECO:0000256" key="2">
    <source>
        <dbReference type="ARBA" id="ARBA00022448"/>
    </source>
</evidence>
<evidence type="ECO:0000256" key="8">
    <source>
        <dbReference type="ARBA" id="ARBA00023136"/>
    </source>
</evidence>
<comment type="function">
    <text evidence="11">Component of the F(0) channel, it forms part of the peripheral stalk, linking F(1) to F(0). The b'-subunit is a diverged and duplicated form of b found in plants and photosynthetic bacteria.</text>
</comment>
<evidence type="ECO:0000256" key="16">
    <source>
        <dbReference type="SAM" id="MobiDB-lite"/>
    </source>
</evidence>
<evidence type="ECO:0000256" key="5">
    <source>
        <dbReference type="ARBA" id="ARBA00022781"/>
    </source>
</evidence>
<dbReference type="PANTHER" id="PTHR33445:SF1">
    <property type="entry name" value="ATP SYNTHASE SUBUNIT B"/>
    <property type="match status" value="1"/>
</dbReference>
<evidence type="ECO:0000256" key="13">
    <source>
        <dbReference type="HAMAP-Rule" id="MF_01398"/>
    </source>
</evidence>
<evidence type="ECO:0000313" key="18">
    <source>
        <dbReference type="Proteomes" id="UP001597216"/>
    </source>
</evidence>
<keyword evidence="7 13" id="KW-0406">Ion transport</keyword>
<dbReference type="EMBL" id="JBHTLQ010000034">
    <property type="protein sequence ID" value="MFD1191758.1"/>
    <property type="molecule type" value="Genomic_DNA"/>
</dbReference>
<comment type="subunit">
    <text evidence="13">F-type ATPases have 2 components, F(1) - the catalytic core - and F(0) - the membrane proton channel. F(1) has five subunits: alpha(3), beta(3), gamma(1), delta(1), epsilon(1). F(0) has three main subunits: a(1), b(2) and c(10-14). The alpha and beta chains form an alternating ring which encloses part of the gamma chain. F(1) is attached to F(0) by a central stalk formed by the gamma and epsilon chains, while a peripheral stalk is formed by the delta and b chains.</text>
</comment>
<dbReference type="HAMAP" id="MF_01398">
    <property type="entry name" value="ATP_synth_b_bprime"/>
    <property type="match status" value="1"/>
</dbReference>
<keyword evidence="3 13" id="KW-0138">CF(0)</keyword>
<organism evidence="17 18">
    <name type="scientific">Phenylobacterium conjunctum</name>
    <dbReference type="NCBI Taxonomy" id="1298959"/>
    <lineage>
        <taxon>Bacteria</taxon>
        <taxon>Pseudomonadati</taxon>
        <taxon>Pseudomonadota</taxon>
        <taxon>Alphaproteobacteria</taxon>
        <taxon>Caulobacterales</taxon>
        <taxon>Caulobacteraceae</taxon>
        <taxon>Phenylobacterium</taxon>
    </lineage>
</organism>
<keyword evidence="9 13" id="KW-0066">ATP synthesis</keyword>
<keyword evidence="6 13" id="KW-1133">Transmembrane helix</keyword>
<dbReference type="RefSeq" id="WP_374342693.1">
    <property type="nucleotide sequence ID" value="NZ_JBHTLQ010000034.1"/>
</dbReference>
<name>A0ABW3T4K0_9CAUL</name>
<keyword evidence="13" id="KW-1003">Cell membrane</keyword>
<keyword evidence="18" id="KW-1185">Reference proteome</keyword>
<keyword evidence="8 13" id="KW-0472">Membrane</keyword>
<evidence type="ECO:0000256" key="4">
    <source>
        <dbReference type="ARBA" id="ARBA00022692"/>
    </source>
</evidence>
<evidence type="ECO:0000256" key="9">
    <source>
        <dbReference type="ARBA" id="ARBA00023310"/>
    </source>
</evidence>
<dbReference type="PANTHER" id="PTHR33445">
    <property type="entry name" value="ATP SYNTHASE SUBUNIT B', CHLOROPLASTIC"/>
    <property type="match status" value="1"/>
</dbReference>
<feature type="transmembrane region" description="Helical" evidence="13">
    <location>
        <begin position="43"/>
        <end position="62"/>
    </location>
</feature>
<gene>
    <name evidence="13" type="primary">atpF</name>
    <name evidence="17" type="ORF">ACFQ27_14305</name>
</gene>
<proteinExistence type="inferred from homology"/>
<protein>
    <recommendedName>
        <fullName evidence="13">ATP synthase subunit b</fullName>
    </recommendedName>
    <alternativeName>
        <fullName evidence="13">ATP synthase F(0) sector subunit b</fullName>
    </alternativeName>
    <alternativeName>
        <fullName evidence="13">ATPase subunit I</fullName>
    </alternativeName>
    <alternativeName>
        <fullName evidence="13">F-type ATPase subunit b</fullName>
        <shortName evidence="13">F-ATPase subunit b</shortName>
    </alternativeName>
</protein>
<comment type="caution">
    <text evidence="17">The sequence shown here is derived from an EMBL/GenBank/DDBJ whole genome shotgun (WGS) entry which is preliminary data.</text>
</comment>
<comment type="similarity">
    <text evidence="1 13 14">Belongs to the ATPase B chain family.</text>
</comment>
<evidence type="ECO:0000256" key="6">
    <source>
        <dbReference type="ARBA" id="ARBA00022989"/>
    </source>
</evidence>
<evidence type="ECO:0000256" key="10">
    <source>
        <dbReference type="ARBA" id="ARBA00025198"/>
    </source>
</evidence>